<accession>A0A151X5W4</accession>
<evidence type="ECO:0000256" key="1">
    <source>
        <dbReference type="ARBA" id="ARBA00023125"/>
    </source>
</evidence>
<dbReference type="EMBL" id="KQ982491">
    <property type="protein sequence ID" value="KYQ55757.1"/>
    <property type="molecule type" value="Genomic_DNA"/>
</dbReference>
<keyword evidence="6" id="KW-1185">Reference proteome</keyword>
<evidence type="ECO:0000259" key="4">
    <source>
        <dbReference type="Pfam" id="PF24903"/>
    </source>
</evidence>
<keyword evidence="2" id="KW-0469">Meiosis</keyword>
<comment type="similarity">
    <text evidence="3">Belongs to the MEIOB family.</text>
</comment>
<dbReference type="PANTHER" id="PTHR21166">
    <property type="entry name" value="CELL DIVISION CONTROL PROTEIN 24 OB DOMAIN-CONTAINING PROTEIN-RELATED"/>
    <property type="match status" value="1"/>
</dbReference>
<dbReference type="InterPro" id="IPR056880">
    <property type="entry name" value="OB_MEIOB_N"/>
</dbReference>
<organism evidence="5 6">
    <name type="scientific">Mycetomoellerius zeteki</name>
    <dbReference type="NCBI Taxonomy" id="64791"/>
    <lineage>
        <taxon>Eukaryota</taxon>
        <taxon>Metazoa</taxon>
        <taxon>Ecdysozoa</taxon>
        <taxon>Arthropoda</taxon>
        <taxon>Hexapoda</taxon>
        <taxon>Insecta</taxon>
        <taxon>Pterygota</taxon>
        <taxon>Neoptera</taxon>
        <taxon>Endopterygota</taxon>
        <taxon>Hymenoptera</taxon>
        <taxon>Apocrita</taxon>
        <taxon>Aculeata</taxon>
        <taxon>Formicoidea</taxon>
        <taxon>Formicidae</taxon>
        <taxon>Myrmicinae</taxon>
        <taxon>Mycetomoellerius</taxon>
    </lineage>
</organism>
<name>A0A151X5W4_9HYME</name>
<dbReference type="Pfam" id="PF24903">
    <property type="entry name" value="OB_MEIOB_N"/>
    <property type="match status" value="1"/>
</dbReference>
<evidence type="ECO:0000313" key="5">
    <source>
        <dbReference type="EMBL" id="KYQ55757.1"/>
    </source>
</evidence>
<feature type="domain" description="MEIOB-like N-terminal" evidence="4">
    <location>
        <begin position="7"/>
        <end position="143"/>
    </location>
</feature>
<dbReference type="AlphaFoldDB" id="A0A151X5W4"/>
<evidence type="ECO:0000256" key="3">
    <source>
        <dbReference type="ARBA" id="ARBA00038329"/>
    </source>
</evidence>
<reference evidence="5 6" key="1">
    <citation type="submission" date="2015-09" db="EMBL/GenBank/DDBJ databases">
        <title>Trachymyrmex zeteki WGS genome.</title>
        <authorList>
            <person name="Nygaard S."/>
            <person name="Hu H."/>
            <person name="Boomsma J."/>
            <person name="Zhang G."/>
        </authorList>
    </citation>
    <scope>NUCLEOTIDE SEQUENCE [LARGE SCALE GENOMIC DNA]</scope>
    <source>
        <strain evidence="5">Tzet28-1</strain>
        <tissue evidence="5">Whole body</tissue>
    </source>
</reference>
<protein>
    <submittedName>
        <fullName evidence="5">Uncharacterized protein C16orf73 like protein</fullName>
    </submittedName>
</protein>
<dbReference type="STRING" id="64791.A0A151X5W4"/>
<gene>
    <name evidence="5" type="ORF">ALC60_05328</name>
</gene>
<proteinExistence type="inferred from homology"/>
<sequence>MSFLYRQEIRSLQDGSPNTFVIGVIINSTNVKTFAASRARFNTGERGVWTFTLRDSEEDFINVTVWGSTEYVKKLSSTFIIGSVVEVISAKIVKRNPSDKNEQFMPSTSSPFTLIINEGAALIQNHDAPTREQYKNLLMRPVKNVTSAKSLKTILDNIDALCDRFVDLLVVVTFIADARNIMTRDGRSLTCRNFEVADGSTDNTVSLMLWDKDWIERSAFWEPKKTILFLNDARIAYDEYKKKTALSISRRTLITECLNVPQAADIMNAVQHYDPDSICNDPFAIPNPETITTVMTVQQITEKLQKNKTIAEGERLQFATIVRASVTEMNLNGPLKDVISIKCALCKMSVADVQDSCMNLNCPSGNGTRTPLNTVKFNVKINLKDDTGYLIGCRLTGDIAERVLGYTVDEFQTMTVEKRSELKWLYLLEKCEVRLYILGPTSVFPRTLYKVLSIQPDNEMEQALEQIASVPQY</sequence>
<dbReference type="GO" id="GO:0008310">
    <property type="term" value="F:single-stranded DNA 3'-5' DNA exonuclease activity"/>
    <property type="evidence" value="ECO:0007669"/>
    <property type="project" value="TreeGrafter"/>
</dbReference>
<evidence type="ECO:0000313" key="6">
    <source>
        <dbReference type="Proteomes" id="UP000075809"/>
    </source>
</evidence>
<dbReference type="GO" id="GO:0000712">
    <property type="term" value="P:resolution of meiotic recombination intermediates"/>
    <property type="evidence" value="ECO:0007669"/>
    <property type="project" value="TreeGrafter"/>
</dbReference>
<dbReference type="KEGG" id="mzt:108722431"/>
<dbReference type="OrthoDB" id="9937820at2759"/>
<dbReference type="InterPro" id="IPR012340">
    <property type="entry name" value="NA-bd_OB-fold"/>
</dbReference>
<dbReference type="GO" id="GO:0003697">
    <property type="term" value="F:single-stranded DNA binding"/>
    <property type="evidence" value="ECO:0007669"/>
    <property type="project" value="TreeGrafter"/>
</dbReference>
<keyword evidence="1" id="KW-0238">DNA-binding</keyword>
<evidence type="ECO:0000256" key="2">
    <source>
        <dbReference type="ARBA" id="ARBA00023254"/>
    </source>
</evidence>
<dbReference type="Proteomes" id="UP000075809">
    <property type="component" value="Unassembled WGS sequence"/>
</dbReference>
<dbReference type="Gene3D" id="2.40.50.140">
    <property type="entry name" value="Nucleic acid-binding proteins"/>
    <property type="match status" value="2"/>
</dbReference>
<dbReference type="PANTHER" id="PTHR21166:SF2">
    <property type="entry name" value="CELL DIVISION CONTROL PROTEIN 24 OB DOMAIN-CONTAINING PROTEIN-RELATED"/>
    <property type="match status" value="1"/>
</dbReference>
<dbReference type="SUPFAM" id="SSF50249">
    <property type="entry name" value="Nucleic acid-binding proteins"/>
    <property type="match status" value="2"/>
</dbReference>
<dbReference type="InterPro" id="IPR052469">
    <property type="entry name" value="MEIOB"/>
</dbReference>